<dbReference type="InterPro" id="IPR007042">
    <property type="entry name" value="SERRATE/Ars2_C"/>
</dbReference>
<dbReference type="PANTHER" id="PTHR13165:SF0">
    <property type="entry name" value="SERRATE RNA EFFECTOR MOLECULE HOMOLOG"/>
    <property type="match status" value="1"/>
</dbReference>
<evidence type="ECO:0000256" key="2">
    <source>
        <dbReference type="ARBA" id="ARBA00005407"/>
    </source>
</evidence>
<evidence type="ECO:0000256" key="4">
    <source>
        <dbReference type="SAM" id="MobiDB-lite"/>
    </source>
</evidence>
<feature type="domain" description="SERRATE/Ars2 C-terminal" evidence="5">
    <location>
        <begin position="641"/>
        <end position="804"/>
    </location>
</feature>
<comment type="similarity">
    <text evidence="2">Belongs to the ARS2 family.</text>
</comment>
<name>A0A813LZ53_9BILA</name>
<evidence type="ECO:0000256" key="3">
    <source>
        <dbReference type="ARBA" id="ARBA00023242"/>
    </source>
</evidence>
<accession>A0A813LZ53</accession>
<feature type="region of interest" description="Disordered" evidence="4">
    <location>
        <begin position="1"/>
        <end position="134"/>
    </location>
</feature>
<gene>
    <name evidence="7" type="ORF">OXX778_LOCUS591</name>
</gene>
<comment type="caution">
    <text evidence="7">The sequence shown here is derived from an EMBL/GenBank/DDBJ whole genome shotgun (WGS) entry which is preliminary data.</text>
</comment>
<dbReference type="GO" id="GO:0031053">
    <property type="term" value="P:primary miRNA processing"/>
    <property type="evidence" value="ECO:0007669"/>
    <property type="project" value="TreeGrafter"/>
</dbReference>
<evidence type="ECO:0000313" key="7">
    <source>
        <dbReference type="EMBL" id="CAF0708309.1"/>
    </source>
</evidence>
<keyword evidence="3" id="KW-0539">Nucleus</keyword>
<evidence type="ECO:0000259" key="6">
    <source>
        <dbReference type="Pfam" id="PF12066"/>
    </source>
</evidence>
<evidence type="ECO:0000313" key="8">
    <source>
        <dbReference type="Proteomes" id="UP000663879"/>
    </source>
</evidence>
<feature type="domain" description="SERRATE/Ars2 N-terminal" evidence="6">
    <location>
        <begin position="284"/>
        <end position="385"/>
    </location>
</feature>
<feature type="compositionally biased region" description="Low complexity" evidence="4">
    <location>
        <begin position="120"/>
        <end position="131"/>
    </location>
</feature>
<evidence type="ECO:0008006" key="9">
    <source>
        <dbReference type="Google" id="ProtNLM"/>
    </source>
</evidence>
<dbReference type="InterPro" id="IPR021933">
    <property type="entry name" value="SERRATE/Ars2_N"/>
</dbReference>
<dbReference type="InterPro" id="IPR039727">
    <property type="entry name" value="SE/Ars2"/>
</dbReference>
<dbReference type="GO" id="GO:0016604">
    <property type="term" value="C:nuclear body"/>
    <property type="evidence" value="ECO:0007669"/>
    <property type="project" value="TreeGrafter"/>
</dbReference>
<evidence type="ECO:0000256" key="1">
    <source>
        <dbReference type="ARBA" id="ARBA00004123"/>
    </source>
</evidence>
<dbReference type="Proteomes" id="UP000663879">
    <property type="component" value="Unassembled WGS sequence"/>
</dbReference>
<feature type="compositionally biased region" description="Basic and acidic residues" evidence="4">
    <location>
        <begin position="18"/>
        <end position="32"/>
    </location>
</feature>
<organism evidence="7 8">
    <name type="scientific">Brachionus calyciflorus</name>
    <dbReference type="NCBI Taxonomy" id="104777"/>
    <lineage>
        <taxon>Eukaryota</taxon>
        <taxon>Metazoa</taxon>
        <taxon>Spiralia</taxon>
        <taxon>Gnathifera</taxon>
        <taxon>Rotifera</taxon>
        <taxon>Eurotatoria</taxon>
        <taxon>Monogononta</taxon>
        <taxon>Pseudotrocha</taxon>
        <taxon>Ploima</taxon>
        <taxon>Brachionidae</taxon>
        <taxon>Brachionus</taxon>
    </lineage>
</organism>
<dbReference type="Pfam" id="PF04959">
    <property type="entry name" value="ARS2"/>
    <property type="match status" value="1"/>
</dbReference>
<reference evidence="7" key="1">
    <citation type="submission" date="2021-02" db="EMBL/GenBank/DDBJ databases">
        <authorList>
            <person name="Nowell W R."/>
        </authorList>
    </citation>
    <scope>NUCLEOTIDE SEQUENCE</scope>
    <source>
        <strain evidence="7">Ploen Becks lab</strain>
    </source>
</reference>
<dbReference type="PANTHER" id="PTHR13165">
    <property type="entry name" value="ARSENITE-RESISTANCE PROTEIN 2"/>
    <property type="match status" value="1"/>
</dbReference>
<dbReference type="AlphaFoldDB" id="A0A813LZ53"/>
<dbReference type="OrthoDB" id="342064at2759"/>
<sequence>MDSDDEYDQFRKHGRNKFRNERDDFQSHDYKRSSYPPPPPPPYKSSRHDYDQYSSSSSYHKSSRDKMNGQGYSSRYPSSRTPPPPPPMSSQRYPPNMPPHSNYYPGEYPPYPSNGSYKRPIPSGPSSSYDSPYKKPKRDWMDYEGMNAPVPPPSGYFEHDNRMGMNYDDYDEMSEYYEDYHGMPRPPGYSSGPYPPYPNGPMASMPPNNYNPMMMMKQMQQPMAPMPQYYNQMRGPNETGIMGQYPSMMMPQMNQPMMMSEFPTQPRMMTFREFLRTLSEDEIKNQTESYRLDKYNKYKEDFRAEQTQEFFDKHKNEDWFRLRYHPEDSYKRKLELKESIKNRLKIFNEMLLKYGQNISLEISNEQAKMNLSKFLDACMIRLEGGLDDSDLEILEKIYTEKCTDAKIPQKTQSIFFKHLPVYVTRHDLEKIGSKLEGYKRASISEPAPERGFQRRGWMTYNSQIDIKDTCAKLNGVRVNETSKFVLNATINRDLDQRVKLISGLSNHYKIVRQDLRTLIKVVGNMDKKWSLYEEETDENSLIQEAMGYLNEIEIDIKETKDANEIIPMEKDNKATELLDKLILYLRIVHSIDYYNASEYQQEDYMPYRCGVLHARASSEVKSDGQTVHVVNGSLINVYDPASIKMTQINEWLRLFENHIRSYSEYRDQVDLDLAKKLGLKDYQSEMEKFIRKNCQKVDKDVWLCPLSGKKFKGPDYVRKHIETKHEDKLNELKIEVEYFNKFVLDPKRPYLPEHPMNRNMGKMGGQMGFYDMGEYDMSYNYSGAGIAGPMPTYPMYNQFGMNQGGSYQAPGLSSRSSQHSSSSHRSRR</sequence>
<protein>
    <recommendedName>
        <fullName evidence="9">Arsenite-resistance protein 2 homolog</fullName>
    </recommendedName>
</protein>
<keyword evidence="8" id="KW-1185">Reference proteome</keyword>
<comment type="subcellular location">
    <subcellularLocation>
        <location evidence="1">Nucleus</location>
    </subcellularLocation>
</comment>
<evidence type="ECO:0000259" key="5">
    <source>
        <dbReference type="Pfam" id="PF04959"/>
    </source>
</evidence>
<dbReference type="EMBL" id="CAJNOC010000031">
    <property type="protein sequence ID" value="CAF0708309.1"/>
    <property type="molecule type" value="Genomic_DNA"/>
</dbReference>
<proteinExistence type="inferred from homology"/>
<dbReference type="Pfam" id="PF12066">
    <property type="entry name" value="SERRATE_Ars2_N"/>
    <property type="match status" value="1"/>
</dbReference>
<feature type="region of interest" description="Disordered" evidence="4">
    <location>
        <begin position="806"/>
        <end position="828"/>
    </location>
</feature>